<comment type="caution">
    <text evidence="9">The sequence shown here is derived from an EMBL/GenBank/DDBJ whole genome shotgun (WGS) entry which is preliminary data.</text>
</comment>
<organism evidence="9 10">
    <name type="scientific">Mycoemilia scoparia</name>
    <dbReference type="NCBI Taxonomy" id="417184"/>
    <lineage>
        <taxon>Eukaryota</taxon>
        <taxon>Fungi</taxon>
        <taxon>Fungi incertae sedis</taxon>
        <taxon>Zoopagomycota</taxon>
        <taxon>Kickxellomycotina</taxon>
        <taxon>Kickxellomycetes</taxon>
        <taxon>Kickxellales</taxon>
        <taxon>Kickxellaceae</taxon>
        <taxon>Mycoemilia</taxon>
    </lineage>
</organism>
<keyword evidence="8" id="KW-0732">Signal</keyword>
<protein>
    <submittedName>
        <fullName evidence="9">Uncharacterized protein</fullName>
    </submittedName>
</protein>
<feature type="transmembrane region" description="Helical" evidence="7">
    <location>
        <begin position="241"/>
        <end position="263"/>
    </location>
</feature>
<name>A0A9W7ZLV7_9FUNG</name>
<keyword evidence="10" id="KW-1185">Reference proteome</keyword>
<evidence type="ECO:0000256" key="1">
    <source>
        <dbReference type="ARBA" id="ARBA00004141"/>
    </source>
</evidence>
<feature type="signal peptide" evidence="8">
    <location>
        <begin position="1"/>
        <end position="25"/>
    </location>
</feature>
<dbReference type="OrthoDB" id="432685at2759"/>
<proteinExistence type="inferred from homology"/>
<dbReference type="InterPro" id="IPR000515">
    <property type="entry name" value="MetI-like"/>
</dbReference>
<feature type="region of interest" description="Disordered" evidence="6">
    <location>
        <begin position="484"/>
        <end position="565"/>
    </location>
</feature>
<keyword evidence="4 7" id="KW-1133">Transmembrane helix</keyword>
<evidence type="ECO:0000256" key="6">
    <source>
        <dbReference type="SAM" id="MobiDB-lite"/>
    </source>
</evidence>
<evidence type="ECO:0000313" key="10">
    <source>
        <dbReference type="Proteomes" id="UP001150538"/>
    </source>
</evidence>
<evidence type="ECO:0000256" key="4">
    <source>
        <dbReference type="ARBA" id="ARBA00022989"/>
    </source>
</evidence>
<dbReference type="CDD" id="cd06261">
    <property type="entry name" value="TM_PBP2"/>
    <property type="match status" value="1"/>
</dbReference>
<dbReference type="EMBL" id="JANBPU010000456">
    <property type="protein sequence ID" value="KAJ1911376.1"/>
    <property type="molecule type" value="Genomic_DNA"/>
</dbReference>
<keyword evidence="3 7" id="KW-0812">Transmembrane</keyword>
<gene>
    <name evidence="9" type="ORF">H4219_005962</name>
</gene>
<dbReference type="PANTHER" id="PTHR30028">
    <property type="entry name" value="UPF0014 INNER MEMBRANE PROTEIN YBBM-RELATED"/>
    <property type="match status" value="1"/>
</dbReference>
<dbReference type="PANTHER" id="PTHR30028:SF0">
    <property type="entry name" value="PROTEIN ALUMINUM SENSITIVE 3"/>
    <property type="match status" value="1"/>
</dbReference>
<feature type="region of interest" description="Disordered" evidence="6">
    <location>
        <begin position="39"/>
        <end position="62"/>
    </location>
</feature>
<feature type="transmembrane region" description="Helical" evidence="7">
    <location>
        <begin position="275"/>
        <end position="298"/>
    </location>
</feature>
<feature type="compositionally biased region" description="Polar residues" evidence="6">
    <location>
        <begin position="105"/>
        <end position="119"/>
    </location>
</feature>
<dbReference type="Pfam" id="PF03649">
    <property type="entry name" value="UPF0014"/>
    <property type="match status" value="1"/>
</dbReference>
<accession>A0A9W7ZLV7</accession>
<evidence type="ECO:0000256" key="5">
    <source>
        <dbReference type="ARBA" id="ARBA00023136"/>
    </source>
</evidence>
<reference evidence="9" key="1">
    <citation type="submission" date="2022-07" db="EMBL/GenBank/DDBJ databases">
        <title>Phylogenomic reconstructions and comparative analyses of Kickxellomycotina fungi.</title>
        <authorList>
            <person name="Reynolds N.K."/>
            <person name="Stajich J.E."/>
            <person name="Barry K."/>
            <person name="Grigoriev I.V."/>
            <person name="Crous P."/>
            <person name="Smith M.E."/>
        </authorList>
    </citation>
    <scope>NUCLEOTIDE SEQUENCE</scope>
    <source>
        <strain evidence="9">NBRC 100468</strain>
    </source>
</reference>
<comment type="subcellular location">
    <subcellularLocation>
        <location evidence="1">Membrane</location>
        <topology evidence="1">Multi-pass membrane protein</topology>
    </subcellularLocation>
</comment>
<evidence type="ECO:0000256" key="2">
    <source>
        <dbReference type="ARBA" id="ARBA00005268"/>
    </source>
</evidence>
<dbReference type="Proteomes" id="UP001150538">
    <property type="component" value="Unassembled WGS sequence"/>
</dbReference>
<feature type="compositionally biased region" description="Low complexity" evidence="6">
    <location>
        <begin position="539"/>
        <end position="558"/>
    </location>
</feature>
<feature type="chain" id="PRO_5040725271" evidence="8">
    <location>
        <begin position="26"/>
        <end position="565"/>
    </location>
</feature>
<feature type="transmembrane region" description="Helical" evidence="7">
    <location>
        <begin position="153"/>
        <end position="171"/>
    </location>
</feature>
<dbReference type="GO" id="GO:0055085">
    <property type="term" value="P:transmembrane transport"/>
    <property type="evidence" value="ECO:0007669"/>
    <property type="project" value="InterPro"/>
</dbReference>
<feature type="compositionally biased region" description="Polar residues" evidence="6">
    <location>
        <begin position="449"/>
        <end position="461"/>
    </location>
</feature>
<keyword evidence="5 7" id="KW-0472">Membrane</keyword>
<dbReference type="GO" id="GO:0005886">
    <property type="term" value="C:plasma membrane"/>
    <property type="evidence" value="ECO:0007669"/>
    <property type="project" value="TreeGrafter"/>
</dbReference>
<feature type="region of interest" description="Disordered" evidence="6">
    <location>
        <begin position="412"/>
        <end position="461"/>
    </location>
</feature>
<dbReference type="AlphaFoldDB" id="A0A9W7ZLV7"/>
<sequence length="565" mass="60122">MIVSRSYLQLALATALATTIITTEAATAADATTNANKITPEMLQPDTNGNHRPGAGISEDDPLTHKARKNLVNNFSLEKRNFLVQTPPLPNRNSNDNGDDPGAHPSTTLGTQPHTSTATAGGGGGNGPPCSDGNCNGGGVTKDPVFDDDGPPITWLNVVVAGVLLLVNVFMSHTMGLGISRSLIISALRCVCQLTVMALILREVFLTQNPFYIFGMTIAIGAMAAYEVTFWRNKQRFAGMYFVTFVSILTSTLVVGLIGNAFAMNMRPAYKAHKFIPTMGMLLGNCMVGMSIGISSAITSLKTHRDRIETYLAFGATRWEIARPVVTKALREALMPTINNMSITGLISIPGMMTGQILGGVDVLEASHAQEIILFLITASTAMGTFMSVISTVYVVLDNNPRLCLERLTANGQEKSSAGGRGAALSNNSSLGSSRSSSSKQLGRLQKSFNKSNEPNLATSNTHSTLAAKNANEFEIGKNSAPARYHHHHHSTAGGNHHPSAPSSTISNHSDSHIVSPHRLNMAKQKAVSDYDKSATNKSSSDSILSSSNDEESNLGLSTALYIHP</sequence>
<feature type="transmembrane region" description="Helical" evidence="7">
    <location>
        <begin position="211"/>
        <end position="229"/>
    </location>
</feature>
<evidence type="ECO:0000256" key="3">
    <source>
        <dbReference type="ARBA" id="ARBA00022692"/>
    </source>
</evidence>
<evidence type="ECO:0000256" key="8">
    <source>
        <dbReference type="SAM" id="SignalP"/>
    </source>
</evidence>
<feature type="region of interest" description="Disordered" evidence="6">
    <location>
        <begin position="85"/>
        <end position="135"/>
    </location>
</feature>
<evidence type="ECO:0000256" key="7">
    <source>
        <dbReference type="SAM" id="Phobius"/>
    </source>
</evidence>
<comment type="similarity">
    <text evidence="2">Belongs to the UPF0014 family.</text>
</comment>
<feature type="transmembrane region" description="Helical" evidence="7">
    <location>
        <begin position="183"/>
        <end position="205"/>
    </location>
</feature>
<dbReference type="InterPro" id="IPR005226">
    <property type="entry name" value="UPF0014_fam"/>
</dbReference>
<feature type="transmembrane region" description="Helical" evidence="7">
    <location>
        <begin position="372"/>
        <end position="397"/>
    </location>
</feature>
<feature type="transmembrane region" description="Helical" evidence="7">
    <location>
        <begin position="333"/>
        <end position="352"/>
    </location>
</feature>
<feature type="compositionally biased region" description="Low complexity" evidence="6">
    <location>
        <begin position="425"/>
        <end position="448"/>
    </location>
</feature>
<evidence type="ECO:0000313" key="9">
    <source>
        <dbReference type="EMBL" id="KAJ1911376.1"/>
    </source>
</evidence>